<sequence length="219" mass="25706">MKTKFCPNCGNEIPLNEDICRYCLKDTADTSFLSTNSGQYQYSLKTFKPEKSSKINPQVKETRKNIKKYSEGIPIRRILLLMIVTCGLYVIYWFYRSSKFTKENGKNVNPILRTVLFFIPIVNLVAIYLLFYDIKNIVKTKDISFNVPINFVLFIFGYLLSLWSIINIQEAMNEYYRLNNPNLIEKRNFTTSEKVVMVIFILIYAIIILSILCLIFMFI</sequence>
<evidence type="ECO:0008006" key="4">
    <source>
        <dbReference type="Google" id="ProtNLM"/>
    </source>
</evidence>
<dbReference type="EMBL" id="MZGU01000002">
    <property type="protein sequence ID" value="PWB87159.1"/>
    <property type="molecule type" value="Genomic_DNA"/>
</dbReference>
<keyword evidence="3" id="KW-1185">Reference proteome</keyword>
<name>A0A2U1S9N1_9EURY</name>
<dbReference type="Proteomes" id="UP000245577">
    <property type="component" value="Unassembled WGS sequence"/>
</dbReference>
<feature type="transmembrane region" description="Helical" evidence="1">
    <location>
        <begin position="78"/>
        <end position="95"/>
    </location>
</feature>
<proteinExistence type="predicted"/>
<accession>A0A2U1S9N1</accession>
<dbReference type="RefSeq" id="WP_116669094.1">
    <property type="nucleotide sequence ID" value="NZ_MZGU01000002.1"/>
</dbReference>
<gene>
    <name evidence="2" type="ORF">MBBWO_02760</name>
</gene>
<protein>
    <recommendedName>
        <fullName evidence="4">DUF4234 domain-containing protein</fullName>
    </recommendedName>
</protein>
<keyword evidence="1" id="KW-0812">Transmembrane</keyword>
<evidence type="ECO:0000313" key="3">
    <source>
        <dbReference type="Proteomes" id="UP000245577"/>
    </source>
</evidence>
<organism evidence="2 3">
    <name type="scientific">Methanobrevibacter woesei</name>
    <dbReference type="NCBI Taxonomy" id="190976"/>
    <lineage>
        <taxon>Archaea</taxon>
        <taxon>Methanobacteriati</taxon>
        <taxon>Methanobacteriota</taxon>
        <taxon>Methanomada group</taxon>
        <taxon>Methanobacteria</taxon>
        <taxon>Methanobacteriales</taxon>
        <taxon>Methanobacteriaceae</taxon>
        <taxon>Methanobrevibacter</taxon>
    </lineage>
</organism>
<keyword evidence="1" id="KW-0472">Membrane</keyword>
<comment type="caution">
    <text evidence="2">The sequence shown here is derived from an EMBL/GenBank/DDBJ whole genome shotgun (WGS) entry which is preliminary data.</text>
</comment>
<feature type="transmembrane region" description="Helical" evidence="1">
    <location>
        <begin position="143"/>
        <end position="166"/>
    </location>
</feature>
<evidence type="ECO:0000313" key="2">
    <source>
        <dbReference type="EMBL" id="PWB87159.1"/>
    </source>
</evidence>
<feature type="transmembrane region" description="Helical" evidence="1">
    <location>
        <begin position="111"/>
        <end position="131"/>
    </location>
</feature>
<reference evidence="2 3" key="1">
    <citation type="submission" date="2017-03" db="EMBL/GenBank/DDBJ databases">
        <title>Genome sequence of Methanobrevibacter wosei.</title>
        <authorList>
            <person name="Poehlein A."/>
            <person name="Seedorf H."/>
            <person name="Daniel R."/>
        </authorList>
    </citation>
    <scope>NUCLEOTIDE SEQUENCE [LARGE SCALE GENOMIC DNA]</scope>
    <source>
        <strain evidence="2 3">DSM 11979</strain>
    </source>
</reference>
<keyword evidence="1" id="KW-1133">Transmembrane helix</keyword>
<feature type="transmembrane region" description="Helical" evidence="1">
    <location>
        <begin position="195"/>
        <end position="218"/>
    </location>
</feature>
<evidence type="ECO:0000256" key="1">
    <source>
        <dbReference type="SAM" id="Phobius"/>
    </source>
</evidence>
<dbReference type="OrthoDB" id="233230at2157"/>
<dbReference type="AlphaFoldDB" id="A0A2U1S9N1"/>